<reference evidence="1" key="1">
    <citation type="submission" date="2014-05" db="EMBL/GenBank/DDBJ databases">
        <authorList>
            <person name="Chronopoulou M."/>
        </authorList>
    </citation>
    <scope>NUCLEOTIDE SEQUENCE</scope>
    <source>
        <tissue evidence="1">Whole organism</tissue>
    </source>
</reference>
<evidence type="ECO:0000313" key="1">
    <source>
        <dbReference type="EMBL" id="CDW18542.1"/>
    </source>
</evidence>
<accession>A0A0K2SYT6</accession>
<organism evidence="1">
    <name type="scientific">Lepeophtheirus salmonis</name>
    <name type="common">Salmon louse</name>
    <name type="synonym">Caligus salmonis</name>
    <dbReference type="NCBI Taxonomy" id="72036"/>
    <lineage>
        <taxon>Eukaryota</taxon>
        <taxon>Metazoa</taxon>
        <taxon>Ecdysozoa</taxon>
        <taxon>Arthropoda</taxon>
        <taxon>Crustacea</taxon>
        <taxon>Multicrustacea</taxon>
        <taxon>Hexanauplia</taxon>
        <taxon>Copepoda</taxon>
        <taxon>Siphonostomatoida</taxon>
        <taxon>Caligidae</taxon>
        <taxon>Lepeophtheirus</taxon>
    </lineage>
</organism>
<dbReference type="AlphaFoldDB" id="A0A0K2SYT6"/>
<name>A0A0K2SYT6_LEPSM</name>
<proteinExistence type="predicted"/>
<protein>
    <submittedName>
        <fullName evidence="1">Uncharacterized protein</fullName>
    </submittedName>
</protein>
<dbReference type="EMBL" id="HACA01001181">
    <property type="protein sequence ID" value="CDW18542.1"/>
    <property type="molecule type" value="Transcribed_RNA"/>
</dbReference>
<sequence length="137" mass="15933">MDLNLYGEKVKPPESNPLKYVQSSVAKVLMVSYTTIFQRTTWFDRGFGRIFARGRIHLKQKMHKSMHFNSGSYKRDLEHDLLNLIPRKRLKTDTVPSLLLPLFLSLRINVIKSSRKICMNQHPLKLPAVSIIKVKTK</sequence>